<comment type="caution">
    <text evidence="2">The sequence shown here is derived from an EMBL/GenBank/DDBJ whole genome shotgun (WGS) entry which is preliminary data.</text>
</comment>
<keyword evidence="3" id="KW-1185">Reference proteome</keyword>
<sequence length="73" mass="7815">MPARRAMSVVPDPMAHPTISVPEAGRLLGLSRPSAYEAAKRGDIPTLRVGRRLLVPTAPLLDMLGLTSRSVRA</sequence>
<proteinExistence type="predicted"/>
<evidence type="ECO:0000259" key="1">
    <source>
        <dbReference type="Pfam" id="PF12728"/>
    </source>
</evidence>
<name>A0ABN3Q8U6_9ACTN</name>
<dbReference type="Proteomes" id="UP001501509">
    <property type="component" value="Unassembled WGS sequence"/>
</dbReference>
<organism evidence="2 3">
    <name type="scientific">Actinomadura fulvescens</name>
    <dbReference type="NCBI Taxonomy" id="46160"/>
    <lineage>
        <taxon>Bacteria</taxon>
        <taxon>Bacillati</taxon>
        <taxon>Actinomycetota</taxon>
        <taxon>Actinomycetes</taxon>
        <taxon>Streptosporangiales</taxon>
        <taxon>Thermomonosporaceae</taxon>
        <taxon>Actinomadura</taxon>
    </lineage>
</organism>
<dbReference type="EMBL" id="BAAATD010000009">
    <property type="protein sequence ID" value="GAA2618901.1"/>
    <property type="molecule type" value="Genomic_DNA"/>
</dbReference>
<gene>
    <name evidence="2" type="ORF">GCM10010411_63110</name>
</gene>
<dbReference type="Pfam" id="PF12728">
    <property type="entry name" value="HTH_17"/>
    <property type="match status" value="1"/>
</dbReference>
<feature type="domain" description="Helix-turn-helix" evidence="1">
    <location>
        <begin position="20"/>
        <end position="62"/>
    </location>
</feature>
<reference evidence="2 3" key="1">
    <citation type="journal article" date="2019" name="Int. J. Syst. Evol. Microbiol.">
        <title>The Global Catalogue of Microorganisms (GCM) 10K type strain sequencing project: providing services to taxonomists for standard genome sequencing and annotation.</title>
        <authorList>
            <consortium name="The Broad Institute Genomics Platform"/>
            <consortium name="The Broad Institute Genome Sequencing Center for Infectious Disease"/>
            <person name="Wu L."/>
            <person name="Ma J."/>
        </authorList>
    </citation>
    <scope>NUCLEOTIDE SEQUENCE [LARGE SCALE GENOMIC DNA]</scope>
    <source>
        <strain evidence="2 3">JCM 6833</strain>
    </source>
</reference>
<evidence type="ECO:0000313" key="3">
    <source>
        <dbReference type="Proteomes" id="UP001501509"/>
    </source>
</evidence>
<dbReference type="RefSeq" id="WP_344546124.1">
    <property type="nucleotide sequence ID" value="NZ_BAAATD010000009.1"/>
</dbReference>
<evidence type="ECO:0000313" key="2">
    <source>
        <dbReference type="EMBL" id="GAA2618901.1"/>
    </source>
</evidence>
<dbReference type="InterPro" id="IPR041657">
    <property type="entry name" value="HTH_17"/>
</dbReference>
<accession>A0ABN3Q8U6</accession>
<protein>
    <submittedName>
        <fullName evidence="2">Helix-turn-helix domain-containing protein</fullName>
    </submittedName>
</protein>